<feature type="compositionally biased region" description="Basic residues" evidence="1">
    <location>
        <begin position="81"/>
        <end position="92"/>
    </location>
</feature>
<feature type="compositionally biased region" description="Polar residues" evidence="1">
    <location>
        <begin position="47"/>
        <end position="57"/>
    </location>
</feature>
<feature type="region of interest" description="Disordered" evidence="1">
    <location>
        <begin position="47"/>
        <end position="121"/>
    </location>
</feature>
<accession>A0AAV7N4I2</accession>
<keyword evidence="3" id="KW-1185">Reference proteome</keyword>
<dbReference type="AlphaFoldDB" id="A0AAV7N4I2"/>
<gene>
    <name evidence="2" type="ORF">NDU88_008268</name>
</gene>
<evidence type="ECO:0000313" key="3">
    <source>
        <dbReference type="Proteomes" id="UP001066276"/>
    </source>
</evidence>
<dbReference type="EMBL" id="JANPWB010000013">
    <property type="protein sequence ID" value="KAJ1110922.1"/>
    <property type="molecule type" value="Genomic_DNA"/>
</dbReference>
<evidence type="ECO:0000256" key="1">
    <source>
        <dbReference type="SAM" id="MobiDB-lite"/>
    </source>
</evidence>
<proteinExistence type="predicted"/>
<organism evidence="2 3">
    <name type="scientific">Pleurodeles waltl</name>
    <name type="common">Iberian ribbed newt</name>
    <dbReference type="NCBI Taxonomy" id="8319"/>
    <lineage>
        <taxon>Eukaryota</taxon>
        <taxon>Metazoa</taxon>
        <taxon>Chordata</taxon>
        <taxon>Craniata</taxon>
        <taxon>Vertebrata</taxon>
        <taxon>Euteleostomi</taxon>
        <taxon>Amphibia</taxon>
        <taxon>Batrachia</taxon>
        <taxon>Caudata</taxon>
        <taxon>Salamandroidea</taxon>
        <taxon>Salamandridae</taxon>
        <taxon>Pleurodelinae</taxon>
        <taxon>Pleurodeles</taxon>
    </lineage>
</organism>
<evidence type="ECO:0000313" key="2">
    <source>
        <dbReference type="EMBL" id="KAJ1110922.1"/>
    </source>
</evidence>
<name>A0AAV7N4I2_PLEWA</name>
<dbReference type="Proteomes" id="UP001066276">
    <property type="component" value="Chromosome 9"/>
</dbReference>
<reference evidence="2" key="1">
    <citation type="journal article" date="2022" name="bioRxiv">
        <title>Sequencing and chromosome-scale assembly of the giantPleurodeles waltlgenome.</title>
        <authorList>
            <person name="Brown T."/>
            <person name="Elewa A."/>
            <person name="Iarovenko S."/>
            <person name="Subramanian E."/>
            <person name="Araus A.J."/>
            <person name="Petzold A."/>
            <person name="Susuki M."/>
            <person name="Suzuki K.-i.T."/>
            <person name="Hayashi T."/>
            <person name="Toyoda A."/>
            <person name="Oliveira C."/>
            <person name="Osipova E."/>
            <person name="Leigh N.D."/>
            <person name="Simon A."/>
            <person name="Yun M.H."/>
        </authorList>
    </citation>
    <scope>NUCLEOTIDE SEQUENCE</scope>
    <source>
        <strain evidence="2">20211129_DDA</strain>
        <tissue evidence="2">Liver</tissue>
    </source>
</reference>
<sequence length="121" mass="13347">MSANGLALGRNTHLAPLHWRRGGAPSTHPMHAGATSHQWEGIHKLQLTRSAASSFRQPPSAARRHRDGASSPRHREDGLHRWGHSTRARALRARPGLPAYSRQPSERTAVPTRTPELPSLQ</sequence>
<protein>
    <submittedName>
        <fullName evidence="2">Uncharacterized protein</fullName>
    </submittedName>
</protein>
<comment type="caution">
    <text evidence="2">The sequence shown here is derived from an EMBL/GenBank/DDBJ whole genome shotgun (WGS) entry which is preliminary data.</text>
</comment>